<protein>
    <submittedName>
        <fullName evidence="1">Uncharacterized protein</fullName>
    </submittedName>
</protein>
<keyword evidence="2" id="KW-1185">Reference proteome</keyword>
<gene>
    <name evidence="1" type="ORF">A3Q41_02516</name>
</gene>
<evidence type="ECO:0000313" key="2">
    <source>
        <dbReference type="Proteomes" id="UP000076038"/>
    </source>
</evidence>
<accession>A0A143QKX5</accession>
<dbReference type="RefSeq" id="WP_265733208.1">
    <property type="nucleotide sequence ID" value="NZ_CP015220.1"/>
</dbReference>
<dbReference type="EMBL" id="CP015220">
    <property type="protein sequence ID" value="AMY23815.1"/>
    <property type="molecule type" value="Genomic_DNA"/>
</dbReference>
<organism evidence="1 2">
    <name type="scientific">Rhodococcoides fascians</name>
    <name type="common">Rhodococcus fascians</name>
    <dbReference type="NCBI Taxonomy" id="1828"/>
    <lineage>
        <taxon>Bacteria</taxon>
        <taxon>Bacillati</taxon>
        <taxon>Actinomycetota</taxon>
        <taxon>Actinomycetes</taxon>
        <taxon>Mycobacteriales</taxon>
        <taxon>Nocardiaceae</taxon>
        <taxon>Rhodococcoides</taxon>
    </lineage>
</organism>
<dbReference type="PATRIC" id="fig|1653479.3.peg.2548"/>
<evidence type="ECO:0000313" key="1">
    <source>
        <dbReference type="EMBL" id="AMY23815.1"/>
    </source>
</evidence>
<sequence length="42" mass="4367">MSGPLEMVGDDRGPVCEDGVCEVPTIRDADSGENDFGLNTPA</sequence>
<dbReference type="AlphaFoldDB" id="A0A143QKX5"/>
<reference evidence="1 2" key="1">
    <citation type="journal article" date="2016" name="Genome Announc.">
        <title>Complete Genome and Plasmid Sequences for Rhodococcus fascians D188 and Draft Sequences for Rhodococcus Isolates PBTS 1 and PBTS 2.</title>
        <authorList>
            <person name="Stamler R.A."/>
            <person name="Vereecke D."/>
            <person name="Zhang Y."/>
            <person name="Schilkey F."/>
            <person name="Devitt N."/>
            <person name="Randall J.J."/>
        </authorList>
    </citation>
    <scope>NUCLEOTIDE SEQUENCE [LARGE SCALE GENOMIC DNA]</scope>
    <source>
        <strain evidence="1 2">PBTS2</strain>
    </source>
</reference>
<name>A0A143QKX5_RHOFA</name>
<reference evidence="2" key="2">
    <citation type="submission" date="2016-04" db="EMBL/GenBank/DDBJ databases">
        <title>Complete Genome and Plasmid Sequences for Rhodococcus fascians D188 and Draft Sequences for Rhodococcus spp. Isolates PBTS 1 and PBTS 2.</title>
        <authorList>
            <person name="Stamer R."/>
            <person name="Vereecke D."/>
            <person name="Zhang Y."/>
            <person name="Schilkey F."/>
            <person name="Devitt N."/>
            <person name="Randall J."/>
        </authorList>
    </citation>
    <scope>NUCLEOTIDE SEQUENCE [LARGE SCALE GENOMIC DNA]</scope>
    <source>
        <strain evidence="2">PBTS2</strain>
    </source>
</reference>
<dbReference type="KEGG" id="rhs:A3Q41_02516"/>
<proteinExistence type="predicted"/>
<dbReference type="Proteomes" id="UP000076038">
    <property type="component" value="Chromosome"/>
</dbReference>